<proteinExistence type="inferred from homology"/>
<dbReference type="PANTHER" id="PTHR47966">
    <property type="entry name" value="BETA-SITE APP-CLEAVING ENZYME, ISOFORM A-RELATED"/>
    <property type="match status" value="1"/>
</dbReference>
<dbReference type="RefSeq" id="XP_007681286.1">
    <property type="nucleotide sequence ID" value="XM_007683096.1"/>
</dbReference>
<gene>
    <name evidence="8" type="ORF">BAUCODRAFT_134676</name>
</gene>
<sequence length="456" mass="48678">MFVTSFLAAGWLMQGIVATPLPFTERDALIERPSFEFHRRDPVTKRDATPLETSSHILPIQGTSIQAQGSSALQRFVRAASNVTTPLISAERGGGYAIQIDFGGTTFEVVFDTGSSDLWLAETGVQCVNANGRSVTVAQCGFGPLADSTFEGGSIANENFNISYGDGEFLIGTLGHEDVSIAGITVPNQEVALVNEAYWVGDNVTSGLMGFAFPSLTSAFPGINPALDNPNNTVPYTNWIFNAIEQGLIDPMFSLAIERGTNGGGGQLALGGLPTIPFDQTFTSTPLQIVDLTDDANAAQNFSFYTIVPDGFLLSGQQQTYRGYRNVSESPATNYDAIVDSGTTLMYLPNNIAQAVNALFDPPSVYIEEEGVFENYCDATPPTFAIRINGTDFYINSAEMLLTGAGGQDTYTGGCITGVQPGFGGPYILGDTFLKNVVAVYDIGASEMRFAPHENH</sequence>
<dbReference type="PROSITE" id="PS51767">
    <property type="entry name" value="PEPTIDASE_A1"/>
    <property type="match status" value="1"/>
</dbReference>
<dbReference type="GeneID" id="19108288"/>
<keyword evidence="5" id="KW-0378">Hydrolase</keyword>
<evidence type="ECO:0000259" key="7">
    <source>
        <dbReference type="PROSITE" id="PS51767"/>
    </source>
</evidence>
<feature type="disulfide bond" evidence="4">
    <location>
        <begin position="377"/>
        <end position="415"/>
    </location>
</feature>
<evidence type="ECO:0000313" key="8">
    <source>
        <dbReference type="EMBL" id="EMC91921.1"/>
    </source>
</evidence>
<dbReference type="PROSITE" id="PS00141">
    <property type="entry name" value="ASP_PROTEASE"/>
    <property type="match status" value="2"/>
</dbReference>
<evidence type="ECO:0000256" key="5">
    <source>
        <dbReference type="RuleBase" id="RU000454"/>
    </source>
</evidence>
<dbReference type="InterPro" id="IPR034164">
    <property type="entry name" value="Pepsin-like_dom"/>
</dbReference>
<feature type="active site" evidence="3">
    <location>
        <position position="112"/>
    </location>
</feature>
<dbReference type="Pfam" id="PF00026">
    <property type="entry name" value="Asp"/>
    <property type="match status" value="1"/>
</dbReference>
<dbReference type="PANTHER" id="PTHR47966:SF47">
    <property type="entry name" value="ENDOPEPTIDASE, PUTATIVE (AFU_ORTHOLOGUE AFUA_3G01220)-RELATED"/>
    <property type="match status" value="1"/>
</dbReference>
<dbReference type="HOGENOM" id="CLU_035052_1_0_1"/>
<evidence type="ECO:0000256" key="6">
    <source>
        <dbReference type="SAM" id="SignalP"/>
    </source>
</evidence>
<dbReference type="Proteomes" id="UP000011761">
    <property type="component" value="Unassembled WGS sequence"/>
</dbReference>
<dbReference type="PRINTS" id="PR00792">
    <property type="entry name" value="PEPSIN"/>
</dbReference>
<keyword evidence="2 5" id="KW-0064">Aspartyl protease</keyword>
<evidence type="ECO:0000256" key="1">
    <source>
        <dbReference type="ARBA" id="ARBA00007447"/>
    </source>
</evidence>
<protein>
    <recommendedName>
        <fullName evidence="7">Peptidase A1 domain-containing protein</fullName>
    </recommendedName>
</protein>
<keyword evidence="9" id="KW-1185">Reference proteome</keyword>
<dbReference type="OMA" id="YTINIDA"/>
<dbReference type="GO" id="GO:0000324">
    <property type="term" value="C:fungal-type vacuole"/>
    <property type="evidence" value="ECO:0007669"/>
    <property type="project" value="TreeGrafter"/>
</dbReference>
<name>M2M5L1_BAUPA</name>
<reference evidence="8 9" key="1">
    <citation type="journal article" date="2012" name="PLoS Pathog.">
        <title>Diverse lifestyles and strategies of plant pathogenesis encoded in the genomes of eighteen Dothideomycetes fungi.</title>
        <authorList>
            <person name="Ohm R.A."/>
            <person name="Feau N."/>
            <person name="Henrissat B."/>
            <person name="Schoch C.L."/>
            <person name="Horwitz B.A."/>
            <person name="Barry K.W."/>
            <person name="Condon B.J."/>
            <person name="Copeland A.C."/>
            <person name="Dhillon B."/>
            <person name="Glaser F."/>
            <person name="Hesse C.N."/>
            <person name="Kosti I."/>
            <person name="LaButti K."/>
            <person name="Lindquist E.A."/>
            <person name="Lucas S."/>
            <person name="Salamov A.A."/>
            <person name="Bradshaw R.E."/>
            <person name="Ciuffetti L."/>
            <person name="Hamelin R.C."/>
            <person name="Kema G.H.J."/>
            <person name="Lawrence C."/>
            <person name="Scott J.A."/>
            <person name="Spatafora J.W."/>
            <person name="Turgeon B.G."/>
            <person name="de Wit P.J.G.M."/>
            <person name="Zhong S."/>
            <person name="Goodwin S.B."/>
            <person name="Grigoriev I.V."/>
        </authorList>
    </citation>
    <scope>NUCLEOTIDE SEQUENCE [LARGE SCALE GENOMIC DNA]</scope>
    <source>
        <strain evidence="8 9">UAMH 10762</strain>
    </source>
</reference>
<dbReference type="InterPro" id="IPR033121">
    <property type="entry name" value="PEPTIDASE_A1"/>
</dbReference>
<accession>M2M5L1</accession>
<dbReference type="InterPro" id="IPR001461">
    <property type="entry name" value="Aspartic_peptidase_A1"/>
</dbReference>
<feature type="signal peptide" evidence="6">
    <location>
        <begin position="1"/>
        <end position="18"/>
    </location>
</feature>
<dbReference type="AlphaFoldDB" id="M2M5L1"/>
<dbReference type="InterPro" id="IPR021109">
    <property type="entry name" value="Peptidase_aspartic_dom_sf"/>
</dbReference>
<evidence type="ECO:0000256" key="4">
    <source>
        <dbReference type="PIRSR" id="PIRSR601461-2"/>
    </source>
</evidence>
<evidence type="ECO:0000313" key="9">
    <source>
        <dbReference type="Proteomes" id="UP000011761"/>
    </source>
</evidence>
<dbReference type="eggNOG" id="KOG1339">
    <property type="taxonomic scope" value="Eukaryota"/>
</dbReference>
<dbReference type="KEGG" id="bcom:BAUCODRAFT_134676"/>
<dbReference type="GO" id="GO:0004190">
    <property type="term" value="F:aspartic-type endopeptidase activity"/>
    <property type="evidence" value="ECO:0007669"/>
    <property type="project" value="UniProtKB-KW"/>
</dbReference>
<feature type="chain" id="PRO_5004021511" description="Peptidase A1 domain-containing protein" evidence="6">
    <location>
        <begin position="19"/>
        <end position="456"/>
    </location>
</feature>
<dbReference type="SUPFAM" id="SSF50630">
    <property type="entry name" value="Acid proteases"/>
    <property type="match status" value="1"/>
</dbReference>
<dbReference type="InterPro" id="IPR001969">
    <property type="entry name" value="Aspartic_peptidase_AS"/>
</dbReference>
<dbReference type="CDD" id="cd05471">
    <property type="entry name" value="pepsin_like"/>
    <property type="match status" value="1"/>
</dbReference>
<keyword evidence="6" id="KW-0732">Signal</keyword>
<evidence type="ECO:0000256" key="2">
    <source>
        <dbReference type="ARBA" id="ARBA00022750"/>
    </source>
</evidence>
<dbReference type="GO" id="GO:0006508">
    <property type="term" value="P:proteolysis"/>
    <property type="evidence" value="ECO:0007669"/>
    <property type="project" value="UniProtKB-KW"/>
</dbReference>
<comment type="similarity">
    <text evidence="1 5">Belongs to the peptidase A1 family.</text>
</comment>
<dbReference type="OrthoDB" id="15189at2759"/>
<keyword evidence="4" id="KW-1015">Disulfide bond</keyword>
<feature type="domain" description="Peptidase A1" evidence="7">
    <location>
        <begin position="96"/>
        <end position="451"/>
    </location>
</feature>
<evidence type="ECO:0000256" key="3">
    <source>
        <dbReference type="PIRSR" id="PIRSR601461-1"/>
    </source>
</evidence>
<organism evidence="8 9">
    <name type="scientific">Baudoinia panamericana (strain UAMH 10762)</name>
    <name type="common">Angels' share fungus</name>
    <name type="synonym">Baudoinia compniacensis (strain UAMH 10762)</name>
    <dbReference type="NCBI Taxonomy" id="717646"/>
    <lineage>
        <taxon>Eukaryota</taxon>
        <taxon>Fungi</taxon>
        <taxon>Dikarya</taxon>
        <taxon>Ascomycota</taxon>
        <taxon>Pezizomycotina</taxon>
        <taxon>Dothideomycetes</taxon>
        <taxon>Dothideomycetidae</taxon>
        <taxon>Mycosphaerellales</taxon>
        <taxon>Teratosphaeriaceae</taxon>
        <taxon>Baudoinia</taxon>
    </lineage>
</organism>
<dbReference type="Gene3D" id="2.40.70.10">
    <property type="entry name" value="Acid Proteases"/>
    <property type="match status" value="2"/>
</dbReference>
<feature type="active site" evidence="3">
    <location>
        <position position="340"/>
    </location>
</feature>
<dbReference type="EMBL" id="KB445563">
    <property type="protein sequence ID" value="EMC91921.1"/>
    <property type="molecule type" value="Genomic_DNA"/>
</dbReference>
<keyword evidence="5" id="KW-0645">Protease</keyword>